<dbReference type="InterPro" id="IPR018480">
    <property type="entry name" value="PNAcMuramoyl-5peptid_Trfase_CS"/>
</dbReference>
<feature type="transmembrane region" description="Helical" evidence="8">
    <location>
        <begin position="256"/>
        <end position="277"/>
    </location>
</feature>
<organism evidence="9 10">
    <name type="scientific">Salinispira pacifica</name>
    <dbReference type="NCBI Taxonomy" id="1307761"/>
    <lineage>
        <taxon>Bacteria</taxon>
        <taxon>Pseudomonadati</taxon>
        <taxon>Spirochaetota</taxon>
        <taxon>Spirochaetia</taxon>
        <taxon>Spirochaetales</taxon>
        <taxon>Spirochaetaceae</taxon>
        <taxon>Salinispira</taxon>
    </lineage>
</organism>
<keyword evidence="5 8" id="KW-1133">Transmembrane helix</keyword>
<accession>V5WMQ7</accession>
<comment type="cofactor">
    <cofactor evidence="7">
        <name>Mg(2+)</name>
        <dbReference type="ChEBI" id="CHEBI:18420"/>
    </cofactor>
</comment>
<keyword evidence="3 9" id="KW-0808">Transferase</keyword>
<protein>
    <submittedName>
        <fullName evidence="9">Undecaprenyl-phosphate N-acetylglucosaminyl 1-phosphate transferase</fullName>
    </submittedName>
</protein>
<evidence type="ECO:0000313" key="9">
    <source>
        <dbReference type="EMBL" id="AHC16471.1"/>
    </source>
</evidence>
<keyword evidence="6 8" id="KW-0472">Membrane</keyword>
<feature type="binding site" evidence="7">
    <location>
        <position position="166"/>
    </location>
    <ligand>
        <name>Mg(2+)</name>
        <dbReference type="ChEBI" id="CHEBI:18420"/>
    </ligand>
</feature>
<evidence type="ECO:0000256" key="2">
    <source>
        <dbReference type="ARBA" id="ARBA00022475"/>
    </source>
</evidence>
<name>V5WMQ7_9SPIO</name>
<dbReference type="Proteomes" id="UP000018680">
    <property type="component" value="Chromosome"/>
</dbReference>
<evidence type="ECO:0000256" key="1">
    <source>
        <dbReference type="ARBA" id="ARBA00004651"/>
    </source>
</evidence>
<dbReference type="GO" id="GO:0005886">
    <property type="term" value="C:plasma membrane"/>
    <property type="evidence" value="ECO:0007669"/>
    <property type="project" value="UniProtKB-SubCell"/>
</dbReference>
<keyword evidence="2" id="KW-1003">Cell membrane</keyword>
<dbReference type="Pfam" id="PF00953">
    <property type="entry name" value="Glycos_transf_4"/>
    <property type="match status" value="1"/>
</dbReference>
<dbReference type="GO" id="GO:0044038">
    <property type="term" value="P:cell wall macromolecule biosynthetic process"/>
    <property type="evidence" value="ECO:0007669"/>
    <property type="project" value="TreeGrafter"/>
</dbReference>
<dbReference type="GO" id="GO:0016780">
    <property type="term" value="F:phosphotransferase activity, for other substituted phosphate groups"/>
    <property type="evidence" value="ECO:0007669"/>
    <property type="project" value="InterPro"/>
</dbReference>
<evidence type="ECO:0000256" key="3">
    <source>
        <dbReference type="ARBA" id="ARBA00022679"/>
    </source>
</evidence>
<dbReference type="RefSeq" id="WP_024269367.1">
    <property type="nucleotide sequence ID" value="NC_023035.1"/>
</dbReference>
<feature type="transmembrane region" description="Helical" evidence="8">
    <location>
        <begin position="336"/>
        <end position="359"/>
    </location>
</feature>
<feature type="transmembrane region" description="Helical" evidence="8">
    <location>
        <begin position="227"/>
        <end position="244"/>
    </location>
</feature>
<feature type="transmembrane region" description="Helical" evidence="8">
    <location>
        <begin position="6"/>
        <end position="29"/>
    </location>
</feature>
<dbReference type="HOGENOM" id="CLU_023982_2_4_12"/>
<evidence type="ECO:0000256" key="6">
    <source>
        <dbReference type="ARBA" id="ARBA00023136"/>
    </source>
</evidence>
<evidence type="ECO:0000256" key="8">
    <source>
        <dbReference type="SAM" id="Phobius"/>
    </source>
</evidence>
<dbReference type="CDD" id="cd06853">
    <property type="entry name" value="GT_WecA_like"/>
    <property type="match status" value="1"/>
</dbReference>
<proteinExistence type="predicted"/>
<dbReference type="PANTHER" id="PTHR22926">
    <property type="entry name" value="PHOSPHO-N-ACETYLMURAMOYL-PENTAPEPTIDE-TRANSFERASE"/>
    <property type="match status" value="1"/>
</dbReference>
<dbReference type="InterPro" id="IPR000715">
    <property type="entry name" value="Glycosyl_transferase_4"/>
</dbReference>
<dbReference type="PANTHER" id="PTHR22926:SF3">
    <property type="entry name" value="UNDECAPRENYL-PHOSPHATE ALPHA-N-ACETYLGLUCOSAMINYL 1-PHOSPHATE TRANSFERASE"/>
    <property type="match status" value="1"/>
</dbReference>
<dbReference type="AlphaFoldDB" id="V5WMQ7"/>
<keyword evidence="4 8" id="KW-0812">Transmembrane</keyword>
<keyword evidence="7" id="KW-0460">Magnesium</keyword>
<evidence type="ECO:0000256" key="7">
    <source>
        <dbReference type="PIRSR" id="PIRSR600715-1"/>
    </source>
</evidence>
<keyword evidence="7" id="KW-0479">Metal-binding</keyword>
<feature type="binding site" evidence="7">
    <location>
        <position position="226"/>
    </location>
    <ligand>
        <name>Mg(2+)</name>
        <dbReference type="ChEBI" id="CHEBI:18420"/>
    </ligand>
</feature>
<dbReference type="GO" id="GO:0071555">
    <property type="term" value="P:cell wall organization"/>
    <property type="evidence" value="ECO:0007669"/>
    <property type="project" value="TreeGrafter"/>
</dbReference>
<dbReference type="PROSITE" id="PS01348">
    <property type="entry name" value="MRAY_2"/>
    <property type="match status" value="1"/>
</dbReference>
<sequence length="368" mass="39605">MQLSLILPGAGIAFLINLILTPVIIRISHRNNWYDQLDHRKIHTEDTPRLGGVGFFLSFLLTAFILTILLPLLDSSFTTTRFFSNKNILLFLGFFIVHGLGLVDDFVNIRAIYKLIGQIVAGALVAVGGALIDGIYLPGVRWVLPLGPMSGAITIFWLISISNAVNLIDGLDGLAGGTGLIASAGIGTVHVINGNLSGALFSFMLFGALLAFLVFNKPKAKVFMGDSGSLFLGFALGALAFIGAGDGAADPSHFQAGFIVTITVLIVPIIDMVAAIMRRIRERKPIHHPDKEHLHHKLLAFGFSTGQILAMIHAVNLLMALSVIGRSLAIRNEGSLLAADLFILVAWLIAASLFTWLHFANKARKKLA</sequence>
<feature type="transmembrane region" description="Helical" evidence="8">
    <location>
        <begin position="85"/>
        <end position="103"/>
    </location>
</feature>
<feature type="transmembrane region" description="Helical" evidence="8">
    <location>
        <begin position="198"/>
        <end position="215"/>
    </location>
</feature>
<dbReference type="STRING" id="1307761.L21SP2_3129"/>
<keyword evidence="10" id="KW-1185">Reference proteome</keyword>
<feature type="transmembrane region" description="Helical" evidence="8">
    <location>
        <begin position="173"/>
        <end position="192"/>
    </location>
</feature>
<feature type="transmembrane region" description="Helical" evidence="8">
    <location>
        <begin position="142"/>
        <end position="161"/>
    </location>
</feature>
<evidence type="ECO:0000313" key="10">
    <source>
        <dbReference type="Proteomes" id="UP000018680"/>
    </source>
</evidence>
<feature type="transmembrane region" description="Helical" evidence="8">
    <location>
        <begin position="115"/>
        <end position="136"/>
    </location>
</feature>
<evidence type="ECO:0000256" key="4">
    <source>
        <dbReference type="ARBA" id="ARBA00022692"/>
    </source>
</evidence>
<feature type="transmembrane region" description="Helical" evidence="8">
    <location>
        <begin position="50"/>
        <end position="73"/>
    </location>
</feature>
<comment type="subcellular location">
    <subcellularLocation>
        <location evidence="1">Cell membrane</location>
        <topology evidence="1">Multi-pass membrane protein</topology>
    </subcellularLocation>
</comment>
<reference evidence="9 10" key="1">
    <citation type="journal article" date="2015" name="Stand. Genomic Sci.">
        <title>Complete genome sequence and description of Salinispira pacifica gen. nov., sp. nov., a novel spirochaete isolated form a hypersaline microbial mat.</title>
        <authorList>
            <person name="Ben Hania W."/>
            <person name="Joseph M."/>
            <person name="Schumann P."/>
            <person name="Bunk B."/>
            <person name="Fiebig A."/>
            <person name="Sproer C."/>
            <person name="Klenk H.P."/>
            <person name="Fardeau M.L."/>
            <person name="Spring S."/>
        </authorList>
    </citation>
    <scope>NUCLEOTIDE SEQUENCE [LARGE SCALE GENOMIC DNA]</scope>
    <source>
        <strain evidence="9 10">L21-RPul-D2</strain>
    </source>
</reference>
<dbReference type="eggNOG" id="COG0472">
    <property type="taxonomic scope" value="Bacteria"/>
</dbReference>
<dbReference type="PATRIC" id="fig|1307761.3.peg.3118"/>
<dbReference type="EMBL" id="CP006939">
    <property type="protein sequence ID" value="AHC16471.1"/>
    <property type="molecule type" value="Genomic_DNA"/>
</dbReference>
<gene>
    <name evidence="9" type="ORF">L21SP2_3129</name>
</gene>
<dbReference type="GO" id="GO:0009103">
    <property type="term" value="P:lipopolysaccharide biosynthetic process"/>
    <property type="evidence" value="ECO:0007669"/>
    <property type="project" value="TreeGrafter"/>
</dbReference>
<evidence type="ECO:0000256" key="5">
    <source>
        <dbReference type="ARBA" id="ARBA00022989"/>
    </source>
</evidence>
<dbReference type="OrthoDB" id="9783652at2"/>
<feature type="transmembrane region" description="Helical" evidence="8">
    <location>
        <begin position="298"/>
        <end position="324"/>
    </location>
</feature>
<dbReference type="KEGG" id="slr:L21SP2_3129"/>
<dbReference type="GO" id="GO:0046872">
    <property type="term" value="F:metal ion binding"/>
    <property type="evidence" value="ECO:0007669"/>
    <property type="project" value="UniProtKB-KW"/>
</dbReference>